<dbReference type="InterPro" id="IPR004089">
    <property type="entry name" value="MCPsignal_dom"/>
</dbReference>
<dbReference type="PROSITE" id="PS50885">
    <property type="entry name" value="HAMP"/>
    <property type="match status" value="1"/>
</dbReference>
<dbReference type="CDD" id="cd06225">
    <property type="entry name" value="HAMP"/>
    <property type="match status" value="1"/>
</dbReference>
<comment type="subcellular location">
    <subcellularLocation>
        <location evidence="1">Membrane</location>
    </subcellularLocation>
</comment>
<evidence type="ECO:0000256" key="1">
    <source>
        <dbReference type="ARBA" id="ARBA00004370"/>
    </source>
</evidence>
<dbReference type="PROSITE" id="PS50111">
    <property type="entry name" value="CHEMOTAXIS_TRANSDUC_2"/>
    <property type="match status" value="1"/>
</dbReference>
<feature type="domain" description="HAMP" evidence="7">
    <location>
        <begin position="333"/>
        <end position="386"/>
    </location>
</feature>
<organism evidence="9">
    <name type="scientific">Shewanella frigidimarina</name>
    <dbReference type="NCBI Taxonomy" id="56812"/>
    <lineage>
        <taxon>Bacteria</taxon>
        <taxon>Pseudomonadati</taxon>
        <taxon>Pseudomonadota</taxon>
        <taxon>Gammaproteobacteria</taxon>
        <taxon>Alteromonadales</taxon>
        <taxon>Shewanellaceae</taxon>
        <taxon>Shewanella</taxon>
    </lineage>
</organism>
<feature type="transmembrane region" description="Helical" evidence="5">
    <location>
        <begin position="310"/>
        <end position="335"/>
    </location>
</feature>
<gene>
    <name evidence="9" type="ORF">AWJ07_08450</name>
</gene>
<dbReference type="Gene3D" id="1.10.287.950">
    <property type="entry name" value="Methyl-accepting chemotaxis protein"/>
    <property type="match status" value="1"/>
</dbReference>
<feature type="domain" description="Methyl-accepting transducer" evidence="6">
    <location>
        <begin position="391"/>
        <end position="627"/>
    </location>
</feature>
<dbReference type="InterPro" id="IPR013587">
    <property type="entry name" value="Nitrate/nitrite_sensing"/>
</dbReference>
<evidence type="ECO:0000256" key="4">
    <source>
        <dbReference type="PROSITE-ProRule" id="PRU00284"/>
    </source>
</evidence>
<keyword evidence="5" id="KW-0812">Transmembrane</keyword>
<dbReference type="SUPFAM" id="SSF58104">
    <property type="entry name" value="Methyl-accepting chemotaxis protein (MCP) signaling domain"/>
    <property type="match status" value="1"/>
</dbReference>
<dbReference type="Pfam" id="PF00015">
    <property type="entry name" value="MCPsignal"/>
    <property type="match status" value="1"/>
</dbReference>
<dbReference type="PROSITE" id="PS50906">
    <property type="entry name" value="NIT"/>
    <property type="match status" value="1"/>
</dbReference>
<accession>A0A106BXG0</accession>
<proteinExistence type="inferred from homology"/>
<feature type="domain" description="NIT" evidence="8">
    <location>
        <begin position="55"/>
        <end position="302"/>
    </location>
</feature>
<evidence type="ECO:0000313" key="10">
    <source>
        <dbReference type="Proteomes" id="UP000055702"/>
    </source>
</evidence>
<dbReference type="Pfam" id="PF08376">
    <property type="entry name" value="NIT"/>
    <property type="match status" value="1"/>
</dbReference>
<dbReference type="PANTHER" id="PTHR32089">
    <property type="entry name" value="METHYL-ACCEPTING CHEMOTAXIS PROTEIN MCPB"/>
    <property type="match status" value="1"/>
</dbReference>
<comment type="similarity">
    <text evidence="3">Belongs to the methyl-accepting chemotaxis (MCP) protein family.</text>
</comment>
<evidence type="ECO:0000313" key="9">
    <source>
        <dbReference type="EMBL" id="KVX00386.1"/>
    </source>
</evidence>
<dbReference type="CDD" id="cd11386">
    <property type="entry name" value="MCP_signal"/>
    <property type="match status" value="1"/>
</dbReference>
<evidence type="ECO:0000259" key="7">
    <source>
        <dbReference type="PROSITE" id="PS50885"/>
    </source>
</evidence>
<evidence type="ECO:0000256" key="2">
    <source>
        <dbReference type="ARBA" id="ARBA00023224"/>
    </source>
</evidence>
<dbReference type="GO" id="GO:0016020">
    <property type="term" value="C:membrane"/>
    <property type="evidence" value="ECO:0007669"/>
    <property type="project" value="UniProtKB-SubCell"/>
</dbReference>
<keyword evidence="2 4" id="KW-0807">Transducer</keyword>
<protein>
    <submittedName>
        <fullName evidence="9">Chemotaxis protein</fullName>
    </submittedName>
</protein>
<dbReference type="PANTHER" id="PTHR32089:SF112">
    <property type="entry name" value="LYSOZYME-LIKE PROTEIN-RELATED"/>
    <property type="match status" value="1"/>
</dbReference>
<reference evidence="9 10" key="1">
    <citation type="submission" date="2016-01" db="EMBL/GenBank/DDBJ databases">
        <title>Draft genome of the antarctic isolate Shewanella frigidimarina Ag06-30.</title>
        <authorList>
            <person name="Parmeciano Di Noto G."/>
            <person name="Vazquez S."/>
            <person name="Mac Cormack W."/>
            <person name="Iriarte A."/>
            <person name="Quiroga C."/>
        </authorList>
    </citation>
    <scope>NUCLEOTIDE SEQUENCE [LARGE SCALE GENOMIC DNA]</scope>
    <source>
        <strain evidence="9 10">Ag06-30</strain>
    </source>
</reference>
<dbReference type="InterPro" id="IPR010910">
    <property type="entry name" value="Nitrate/nitrite_sensing_bac"/>
</dbReference>
<evidence type="ECO:0000259" key="6">
    <source>
        <dbReference type="PROSITE" id="PS50111"/>
    </source>
</evidence>
<dbReference type="InterPro" id="IPR003660">
    <property type="entry name" value="HAMP_dom"/>
</dbReference>
<dbReference type="FunFam" id="1.10.287.950:FF:000001">
    <property type="entry name" value="Methyl-accepting chemotaxis sensory transducer"/>
    <property type="match status" value="1"/>
</dbReference>
<dbReference type="Pfam" id="PF00672">
    <property type="entry name" value="HAMP"/>
    <property type="match status" value="1"/>
</dbReference>
<name>A0A106BXG0_SHEFR</name>
<dbReference type="GO" id="GO:0007165">
    <property type="term" value="P:signal transduction"/>
    <property type="evidence" value="ECO:0007669"/>
    <property type="project" value="UniProtKB-KW"/>
</dbReference>
<evidence type="ECO:0000256" key="3">
    <source>
        <dbReference type="ARBA" id="ARBA00029447"/>
    </source>
</evidence>
<evidence type="ECO:0000256" key="5">
    <source>
        <dbReference type="SAM" id="Phobius"/>
    </source>
</evidence>
<dbReference type="EMBL" id="LRDC01000051">
    <property type="protein sequence ID" value="KVX00386.1"/>
    <property type="molecule type" value="Genomic_DNA"/>
</dbReference>
<evidence type="ECO:0000259" key="8">
    <source>
        <dbReference type="PROSITE" id="PS50906"/>
    </source>
</evidence>
<keyword evidence="5" id="KW-0472">Membrane</keyword>
<keyword evidence="5" id="KW-1133">Transmembrane helix</keyword>
<comment type="caution">
    <text evidence="9">The sequence shown here is derived from an EMBL/GenBank/DDBJ whole genome shotgun (WGS) entry which is preliminary data.</text>
</comment>
<dbReference type="AlphaFoldDB" id="A0A106BXG0"/>
<dbReference type="RefSeq" id="WP_059747367.1">
    <property type="nucleotide sequence ID" value="NZ_JBOZOX010000035.1"/>
</dbReference>
<dbReference type="SMART" id="SM00283">
    <property type="entry name" value="MA"/>
    <property type="match status" value="1"/>
</dbReference>
<sequence length="668" mass="73853">MNWQWISNLNISRKLALLVIPPLLTSILFGGMYLINEYNTQHRLALVIDLTQVAIINSSLVHELQKERGMSAGFLSSKGQTFKDNLANQRTETDIQIQRFNLVAQQDDFPQQLQSTYNEVASAFNQLSQIRKNVTALNISVAEQVSYYTRINTLLLSMVDNASHQSLDSQISIKLKAFAAFLQLKERAGIERAVLSTTFGRSEFSSGSYRKFVTLVAEQQTYAERFIAAASPENIRIFKQAQQDSAMASVDQLREIAFAQDSVTMAQQSPEDWFNISTARIELLTQLEKQFSQDLSQLSQDKLSQATEHMYLNAVVLLLALIFVIVMSMVVSRYLHRSLSQLHKQVLHAGTQFDLTTRLSHQSDDEFGQISIAFNQMMAEFELVITQVRRNALSLVHAVEQMNGFTRSMQADVEQGSSEAEQVASAMTEMSATVHEIAANAVQVSEASANANIEVQSGNNDVSKTSDAIQLLAKEIANAAQSIERLDKDVQDIVTILDVISSIADQTNLLALNAAIEAARAGEQGRGFAVVADEVRTLAQRSQRSTEDIKAMTERLKAGASTAVSAMQRGQVQAQQSVTESQHAGNELKLIAQHVGVIDSMNQQIAASTHEQSAVAEEVNRNAMKITDIYHHTQEISQQIALLNDNLLSDASDMSQQVSKFILSTTTS</sequence>
<dbReference type="SMART" id="SM00304">
    <property type="entry name" value="HAMP"/>
    <property type="match status" value="2"/>
</dbReference>
<dbReference type="GO" id="GO:0006935">
    <property type="term" value="P:chemotaxis"/>
    <property type="evidence" value="ECO:0007669"/>
    <property type="project" value="UniProtKB-ARBA"/>
</dbReference>
<dbReference type="Proteomes" id="UP000055702">
    <property type="component" value="Unassembled WGS sequence"/>
</dbReference>
<feature type="transmembrane region" description="Helical" evidence="5">
    <location>
        <begin position="15"/>
        <end position="35"/>
    </location>
</feature>